<gene>
    <name evidence="1" type="ORF">HD841_000581</name>
</gene>
<dbReference type="Proteomes" id="UP000517753">
    <property type="component" value="Unassembled WGS sequence"/>
</dbReference>
<dbReference type="EMBL" id="JACCBY010000001">
    <property type="protein sequence ID" value="NYD88812.1"/>
    <property type="molecule type" value="Genomic_DNA"/>
</dbReference>
<keyword evidence="2" id="KW-1185">Reference proteome</keyword>
<reference evidence="1 2" key="1">
    <citation type="submission" date="2020-07" db="EMBL/GenBank/DDBJ databases">
        <authorList>
            <person name="Partida-Martinez L."/>
            <person name="Huntemann M."/>
            <person name="Clum A."/>
            <person name="Wang J."/>
            <person name="Palaniappan K."/>
            <person name="Ritter S."/>
            <person name="Chen I.-M."/>
            <person name="Stamatis D."/>
            <person name="Reddy T."/>
            <person name="O'Malley R."/>
            <person name="Daum C."/>
            <person name="Shapiro N."/>
            <person name="Ivanova N."/>
            <person name="Kyrpides N."/>
            <person name="Woyke T."/>
        </authorList>
    </citation>
    <scope>NUCLEOTIDE SEQUENCE [LARGE SCALE GENOMIC DNA]</scope>
    <source>
        <strain evidence="1 2">AS2.3</strain>
    </source>
</reference>
<dbReference type="Pfam" id="PF20043">
    <property type="entry name" value="DUF6445"/>
    <property type="match status" value="1"/>
</dbReference>
<proteinExistence type="predicted"/>
<sequence length="249" mass="26166">MPPAAPHAPVPHGPTPAWFAAPGAVQVLRVGEEGEPVVVIDGASGDPAALVAIAARAPFTDAAHAGSGYPGLLAPAPVAYLDAMVRCIVPLIAAHFATGPVVPARARGNFSLVTTPPAALTADQRVPHVDTADRLQFATVHFLSANNRDGTGFFRHRATGFETIDAQRLPAYRATLDRELADPPPPGYRIDSDARFERIGAVDAQCDRLVLYRAALLHSGLIAHLPAAAADPRQGRLTGNLFLQCRTHA</sequence>
<name>A0A7Y9FKQ4_9SPHN</name>
<evidence type="ECO:0000313" key="2">
    <source>
        <dbReference type="Proteomes" id="UP000517753"/>
    </source>
</evidence>
<dbReference type="AlphaFoldDB" id="A0A7Y9FKQ4"/>
<accession>A0A7Y9FKQ4</accession>
<dbReference type="RefSeq" id="WP_179507366.1">
    <property type="nucleotide sequence ID" value="NZ_JACCBY010000001.1"/>
</dbReference>
<organism evidence="1 2">
    <name type="scientific">Sphingomonas melonis</name>
    <dbReference type="NCBI Taxonomy" id="152682"/>
    <lineage>
        <taxon>Bacteria</taxon>
        <taxon>Pseudomonadati</taxon>
        <taxon>Pseudomonadota</taxon>
        <taxon>Alphaproteobacteria</taxon>
        <taxon>Sphingomonadales</taxon>
        <taxon>Sphingomonadaceae</taxon>
        <taxon>Sphingomonas</taxon>
    </lineage>
</organism>
<evidence type="ECO:0000313" key="1">
    <source>
        <dbReference type="EMBL" id="NYD88812.1"/>
    </source>
</evidence>
<dbReference type="InterPro" id="IPR045617">
    <property type="entry name" value="DUF6445"/>
</dbReference>
<protein>
    <submittedName>
        <fullName evidence="1">Uncharacterized protein</fullName>
    </submittedName>
</protein>
<reference evidence="1 2" key="2">
    <citation type="submission" date="2020-08" db="EMBL/GenBank/DDBJ databases">
        <title>The Agave Microbiome: Exploring the role of microbial communities in plant adaptations to desert environments.</title>
        <authorList>
            <person name="Partida-Martinez L.P."/>
        </authorList>
    </citation>
    <scope>NUCLEOTIDE SEQUENCE [LARGE SCALE GENOMIC DNA]</scope>
    <source>
        <strain evidence="1 2">AS2.3</strain>
    </source>
</reference>
<comment type="caution">
    <text evidence="1">The sequence shown here is derived from an EMBL/GenBank/DDBJ whole genome shotgun (WGS) entry which is preliminary data.</text>
</comment>